<comment type="caution">
    <text evidence="3">The sequence shown here is derived from an EMBL/GenBank/DDBJ whole genome shotgun (WGS) entry which is preliminary data.</text>
</comment>
<evidence type="ECO:0000313" key="3">
    <source>
        <dbReference type="EMBL" id="MFC4853899.1"/>
    </source>
</evidence>
<evidence type="ECO:0000259" key="2">
    <source>
        <dbReference type="Pfam" id="PF13649"/>
    </source>
</evidence>
<dbReference type="RefSeq" id="WP_378055858.1">
    <property type="nucleotide sequence ID" value="NZ_JBHSIS010000004.1"/>
</dbReference>
<feature type="domain" description="Methyltransferase" evidence="2">
    <location>
        <begin position="54"/>
        <end position="148"/>
    </location>
</feature>
<dbReference type="GO" id="GO:0102208">
    <property type="term" value="F:2-polyprenyl-6-hydroxyphenol methylase activity"/>
    <property type="evidence" value="ECO:0007669"/>
    <property type="project" value="UniProtKB-EC"/>
</dbReference>
<dbReference type="Proteomes" id="UP001595859">
    <property type="component" value="Unassembled WGS sequence"/>
</dbReference>
<dbReference type="InterPro" id="IPR029063">
    <property type="entry name" value="SAM-dependent_MTases_sf"/>
</dbReference>
<dbReference type="Gene3D" id="3.40.50.150">
    <property type="entry name" value="Vaccinia Virus protein VP39"/>
    <property type="match status" value="1"/>
</dbReference>
<dbReference type="EMBL" id="JBHSIS010000004">
    <property type="protein sequence ID" value="MFC4853899.1"/>
    <property type="molecule type" value="Genomic_DNA"/>
</dbReference>
<name>A0ABV9S2P2_9PSEU</name>
<gene>
    <name evidence="3" type="ORF">ACFPCV_10315</name>
</gene>
<evidence type="ECO:0000256" key="1">
    <source>
        <dbReference type="ARBA" id="ARBA00022679"/>
    </source>
</evidence>
<keyword evidence="1 3" id="KW-0808">Transferase</keyword>
<evidence type="ECO:0000313" key="4">
    <source>
        <dbReference type="Proteomes" id="UP001595859"/>
    </source>
</evidence>
<keyword evidence="3" id="KW-0489">Methyltransferase</keyword>
<dbReference type="GO" id="GO:0061542">
    <property type="term" value="F:3-demethylubiquinol 3-O-methyltransferase activity"/>
    <property type="evidence" value="ECO:0007669"/>
    <property type="project" value="UniProtKB-EC"/>
</dbReference>
<proteinExistence type="predicted"/>
<dbReference type="EC" id="2.1.1.64" evidence="3"/>
<sequence length="215" mass="22163">MAAGAGDVAPGFGRGFWEQRWSQVLREHADQVARRPPNAHLTAAAADLRPGVALDAGCGHGAESLWLAARGWRVTAVDFSPAALAHARTTAAAVGADLAGRIGWVEGDLAVWTPPPAHYDLVVSLYVHVAGPVTEMVRRMASGVAPGGTLFLVGHRPVDPATGAETAAAGQVQVSVAAAVAALDPAHWEFAVAEDRPRAVAGTGVDAVIRARRLS</sequence>
<dbReference type="InterPro" id="IPR041698">
    <property type="entry name" value="Methyltransf_25"/>
</dbReference>
<accession>A0ABV9S2P2</accession>
<reference evidence="4" key="1">
    <citation type="journal article" date="2019" name="Int. J. Syst. Evol. Microbiol.">
        <title>The Global Catalogue of Microorganisms (GCM) 10K type strain sequencing project: providing services to taxonomists for standard genome sequencing and annotation.</title>
        <authorList>
            <consortium name="The Broad Institute Genomics Platform"/>
            <consortium name="The Broad Institute Genome Sequencing Center for Infectious Disease"/>
            <person name="Wu L."/>
            <person name="Ma J."/>
        </authorList>
    </citation>
    <scope>NUCLEOTIDE SEQUENCE [LARGE SCALE GENOMIC DNA]</scope>
    <source>
        <strain evidence="4">ZS-22-S1</strain>
    </source>
</reference>
<dbReference type="SUPFAM" id="SSF53335">
    <property type="entry name" value="S-adenosyl-L-methionine-dependent methyltransferases"/>
    <property type="match status" value="1"/>
</dbReference>
<dbReference type="Pfam" id="PF13649">
    <property type="entry name" value="Methyltransf_25"/>
    <property type="match status" value="1"/>
</dbReference>
<protein>
    <submittedName>
        <fullName evidence="3">Class I SAM-dependent methyltransferase</fullName>
        <ecNumber evidence="3">2.1.1.222</ecNumber>
        <ecNumber evidence="3">2.1.1.64</ecNumber>
    </submittedName>
</protein>
<organism evidence="3 4">
    <name type="scientific">Actinophytocola glycyrrhizae</name>
    <dbReference type="NCBI Taxonomy" id="2044873"/>
    <lineage>
        <taxon>Bacteria</taxon>
        <taxon>Bacillati</taxon>
        <taxon>Actinomycetota</taxon>
        <taxon>Actinomycetes</taxon>
        <taxon>Pseudonocardiales</taxon>
        <taxon>Pseudonocardiaceae</taxon>
    </lineage>
</organism>
<dbReference type="GO" id="GO:0032259">
    <property type="term" value="P:methylation"/>
    <property type="evidence" value="ECO:0007669"/>
    <property type="project" value="UniProtKB-KW"/>
</dbReference>
<dbReference type="PANTHER" id="PTHR43861:SF3">
    <property type="entry name" value="PUTATIVE (AFU_ORTHOLOGUE AFUA_2G14390)-RELATED"/>
    <property type="match status" value="1"/>
</dbReference>
<dbReference type="CDD" id="cd02440">
    <property type="entry name" value="AdoMet_MTases"/>
    <property type="match status" value="1"/>
</dbReference>
<dbReference type="PANTHER" id="PTHR43861">
    <property type="entry name" value="TRANS-ACONITATE 2-METHYLTRANSFERASE-RELATED"/>
    <property type="match status" value="1"/>
</dbReference>
<dbReference type="EC" id="2.1.1.222" evidence="3"/>
<keyword evidence="4" id="KW-1185">Reference proteome</keyword>